<evidence type="ECO:0000256" key="7">
    <source>
        <dbReference type="SAM" id="MobiDB-lite"/>
    </source>
</evidence>
<gene>
    <name evidence="9" type="ORF">QN277_001187</name>
</gene>
<accession>A0AAE1N994</accession>
<keyword evidence="6" id="KW-0723">Serine/threonine-protein kinase</keyword>
<evidence type="ECO:0000313" key="10">
    <source>
        <dbReference type="Proteomes" id="UP001293593"/>
    </source>
</evidence>
<dbReference type="InterPro" id="IPR052751">
    <property type="entry name" value="Plant_MAPKKK"/>
</dbReference>
<comment type="caution">
    <text evidence="9">The sequence shown here is derived from an EMBL/GenBank/DDBJ whole genome shotgun (WGS) entry which is preliminary data.</text>
</comment>
<reference evidence="9" key="1">
    <citation type="submission" date="2023-10" db="EMBL/GenBank/DDBJ databases">
        <title>Chromosome-level genome of the transformable northern wattle, Acacia crassicarpa.</title>
        <authorList>
            <person name="Massaro I."/>
            <person name="Sinha N.R."/>
            <person name="Poethig S."/>
            <person name="Leichty A.R."/>
        </authorList>
    </citation>
    <scope>NUCLEOTIDE SEQUENCE</scope>
    <source>
        <strain evidence="9">Acra3RX</strain>
        <tissue evidence="9">Leaf</tissue>
    </source>
</reference>
<dbReference type="PROSITE" id="PS00107">
    <property type="entry name" value="PROTEIN_KINASE_ATP"/>
    <property type="match status" value="1"/>
</dbReference>
<dbReference type="Proteomes" id="UP001293593">
    <property type="component" value="Unassembled WGS sequence"/>
</dbReference>
<dbReference type="EMBL" id="JAWXYG010000001">
    <property type="protein sequence ID" value="KAK4284341.1"/>
    <property type="molecule type" value="Genomic_DNA"/>
</dbReference>
<comment type="similarity">
    <text evidence="6">Belongs to the protein kinase superfamily.</text>
</comment>
<protein>
    <recommendedName>
        <fullName evidence="8">Protein kinase domain-containing protein</fullName>
    </recommendedName>
</protein>
<dbReference type="InterPro" id="IPR011009">
    <property type="entry name" value="Kinase-like_dom_sf"/>
</dbReference>
<dbReference type="SUPFAM" id="SSF56112">
    <property type="entry name" value="Protein kinase-like (PK-like)"/>
    <property type="match status" value="1"/>
</dbReference>
<dbReference type="GO" id="GO:0007165">
    <property type="term" value="P:signal transduction"/>
    <property type="evidence" value="ECO:0007669"/>
    <property type="project" value="TreeGrafter"/>
</dbReference>
<evidence type="ECO:0000256" key="2">
    <source>
        <dbReference type="ARBA" id="ARBA00022741"/>
    </source>
</evidence>
<dbReference type="PROSITE" id="PS50011">
    <property type="entry name" value="PROTEIN_KINASE_DOM"/>
    <property type="match status" value="1"/>
</dbReference>
<evidence type="ECO:0000259" key="8">
    <source>
        <dbReference type="PROSITE" id="PS50011"/>
    </source>
</evidence>
<evidence type="ECO:0000256" key="5">
    <source>
        <dbReference type="PROSITE-ProRule" id="PRU10141"/>
    </source>
</evidence>
<evidence type="ECO:0000256" key="3">
    <source>
        <dbReference type="ARBA" id="ARBA00022777"/>
    </source>
</evidence>
<sequence>MDWSRGTTVGRGATATVSIAHDRQSGRLFAVKSAELNRSELLQREQKILSTLKSPHIVAYQGHDITLESNVQWYNLIMEYAPYGTLADLARRRDGLEEAVVRTYARQILLGLDHLHSNGIVHGDIKGKNVLVTEEGAKIADLGCARRVSEAVGYGGGIAGTPVFMAPEVARGEQQGFAADVWSLGCTVLEMITGRAPWPDVSDPLSAVYRIGFSGDVPEIPGFMSEQGRDFVSKCLKIDPNERWSVSEFLRHEFVEESISSMKEFGSSKSDTPTGVMDGSIWDSWEPTQDPTRIRSCNSGRDRIRRLCTEATTSLDGNEPNWEWEGEWITVRKSNVTKENYNIDLGNETSLVRCYEPKTVMGLCNCNVNCKVNGCNKGLLLGYYDWSCISIIVRERKIESQNKEIIVHDLPLCSSL</sequence>
<dbReference type="AlphaFoldDB" id="A0AAE1N994"/>
<dbReference type="CDD" id="cd06606">
    <property type="entry name" value="STKc_MAPKKK"/>
    <property type="match status" value="1"/>
</dbReference>
<feature type="region of interest" description="Disordered" evidence="7">
    <location>
        <begin position="264"/>
        <end position="283"/>
    </location>
</feature>
<dbReference type="GO" id="GO:0004674">
    <property type="term" value="F:protein serine/threonine kinase activity"/>
    <property type="evidence" value="ECO:0007669"/>
    <property type="project" value="UniProtKB-KW"/>
</dbReference>
<dbReference type="InterPro" id="IPR008271">
    <property type="entry name" value="Ser/Thr_kinase_AS"/>
</dbReference>
<dbReference type="InterPro" id="IPR000719">
    <property type="entry name" value="Prot_kinase_dom"/>
</dbReference>
<dbReference type="Pfam" id="PF00069">
    <property type="entry name" value="Pkinase"/>
    <property type="match status" value="1"/>
</dbReference>
<feature type="domain" description="Protein kinase" evidence="8">
    <location>
        <begin position="3"/>
        <end position="255"/>
    </location>
</feature>
<dbReference type="SMART" id="SM00220">
    <property type="entry name" value="S_TKc"/>
    <property type="match status" value="1"/>
</dbReference>
<name>A0AAE1N994_9FABA</name>
<dbReference type="Gene3D" id="1.10.510.10">
    <property type="entry name" value="Transferase(Phosphotransferase) domain 1"/>
    <property type="match status" value="1"/>
</dbReference>
<proteinExistence type="inferred from homology"/>
<dbReference type="PANTHER" id="PTHR48011:SF6">
    <property type="entry name" value="PROTEIN KINASE DOMAIN-CONTAINING PROTEIN"/>
    <property type="match status" value="1"/>
</dbReference>
<keyword evidence="10" id="KW-1185">Reference proteome</keyword>
<keyword evidence="3" id="KW-0418">Kinase</keyword>
<dbReference type="PANTHER" id="PTHR48011">
    <property type="entry name" value="CCR4-NOT TRANSCRIPTIONAL COMPLEX SUBUNIT CAF120-RELATED"/>
    <property type="match status" value="1"/>
</dbReference>
<organism evidence="9 10">
    <name type="scientific">Acacia crassicarpa</name>
    <name type="common">northern wattle</name>
    <dbReference type="NCBI Taxonomy" id="499986"/>
    <lineage>
        <taxon>Eukaryota</taxon>
        <taxon>Viridiplantae</taxon>
        <taxon>Streptophyta</taxon>
        <taxon>Embryophyta</taxon>
        <taxon>Tracheophyta</taxon>
        <taxon>Spermatophyta</taxon>
        <taxon>Magnoliopsida</taxon>
        <taxon>eudicotyledons</taxon>
        <taxon>Gunneridae</taxon>
        <taxon>Pentapetalae</taxon>
        <taxon>rosids</taxon>
        <taxon>fabids</taxon>
        <taxon>Fabales</taxon>
        <taxon>Fabaceae</taxon>
        <taxon>Caesalpinioideae</taxon>
        <taxon>mimosoid clade</taxon>
        <taxon>Acacieae</taxon>
        <taxon>Acacia</taxon>
    </lineage>
</organism>
<evidence type="ECO:0000256" key="6">
    <source>
        <dbReference type="RuleBase" id="RU000304"/>
    </source>
</evidence>
<evidence type="ECO:0000256" key="4">
    <source>
        <dbReference type="ARBA" id="ARBA00022840"/>
    </source>
</evidence>
<dbReference type="PROSITE" id="PS00108">
    <property type="entry name" value="PROTEIN_KINASE_ST"/>
    <property type="match status" value="1"/>
</dbReference>
<keyword evidence="4 5" id="KW-0067">ATP-binding</keyword>
<feature type="binding site" evidence="5">
    <location>
        <position position="32"/>
    </location>
    <ligand>
        <name>ATP</name>
        <dbReference type="ChEBI" id="CHEBI:30616"/>
    </ligand>
</feature>
<keyword evidence="2 5" id="KW-0547">Nucleotide-binding</keyword>
<dbReference type="GO" id="GO:0005524">
    <property type="term" value="F:ATP binding"/>
    <property type="evidence" value="ECO:0007669"/>
    <property type="project" value="UniProtKB-UniRule"/>
</dbReference>
<evidence type="ECO:0000313" key="9">
    <source>
        <dbReference type="EMBL" id="KAK4284341.1"/>
    </source>
</evidence>
<keyword evidence="1" id="KW-0808">Transferase</keyword>
<evidence type="ECO:0000256" key="1">
    <source>
        <dbReference type="ARBA" id="ARBA00022679"/>
    </source>
</evidence>
<dbReference type="InterPro" id="IPR017441">
    <property type="entry name" value="Protein_kinase_ATP_BS"/>
</dbReference>